<evidence type="ECO:0000256" key="1">
    <source>
        <dbReference type="SAM" id="MobiDB-lite"/>
    </source>
</evidence>
<name>A0A7S3DL41_9EUKA</name>
<organism evidence="2">
    <name type="scientific">Palpitomonas bilix</name>
    <dbReference type="NCBI Taxonomy" id="652834"/>
    <lineage>
        <taxon>Eukaryota</taxon>
        <taxon>Eukaryota incertae sedis</taxon>
    </lineage>
</organism>
<feature type="compositionally biased region" description="Basic residues" evidence="1">
    <location>
        <begin position="31"/>
        <end position="40"/>
    </location>
</feature>
<reference evidence="2" key="1">
    <citation type="submission" date="2021-01" db="EMBL/GenBank/DDBJ databases">
        <authorList>
            <person name="Corre E."/>
            <person name="Pelletier E."/>
            <person name="Niang G."/>
            <person name="Scheremetjew M."/>
            <person name="Finn R."/>
            <person name="Kale V."/>
            <person name="Holt S."/>
            <person name="Cochrane G."/>
            <person name="Meng A."/>
            <person name="Brown T."/>
            <person name="Cohen L."/>
        </authorList>
    </citation>
    <scope>NUCLEOTIDE SEQUENCE</scope>
    <source>
        <strain evidence="2">NIES-2562</strain>
    </source>
</reference>
<feature type="compositionally biased region" description="Acidic residues" evidence="1">
    <location>
        <begin position="1"/>
        <end position="18"/>
    </location>
</feature>
<gene>
    <name evidence="2" type="ORF">PBIL07802_LOCUS22975</name>
</gene>
<dbReference type="AlphaFoldDB" id="A0A7S3DL41"/>
<proteinExistence type="predicted"/>
<protein>
    <submittedName>
        <fullName evidence="2">Uncharacterized protein</fullName>
    </submittedName>
</protein>
<evidence type="ECO:0000313" key="2">
    <source>
        <dbReference type="EMBL" id="CAE0260691.1"/>
    </source>
</evidence>
<feature type="region of interest" description="Disordered" evidence="1">
    <location>
        <begin position="127"/>
        <end position="168"/>
    </location>
</feature>
<sequence length="168" mass="18339">MGESGVGEDEVEVFEQDENSQPNPFDSPSGKKARRRKAAPRRREGSSEDWVRGSRVEHAVDFNTTLSHIVREGPGDLDSLQIDQWRTHPHEVAESLVGRVPVPDILFEADGWEGGDTYSSFFSSNFATSPSHSTSYPPPPASPLFPPTLSQSATPLTFSPTRAASLTS</sequence>
<feature type="region of interest" description="Disordered" evidence="1">
    <location>
        <begin position="1"/>
        <end position="53"/>
    </location>
</feature>
<feature type="compositionally biased region" description="Pro residues" evidence="1">
    <location>
        <begin position="136"/>
        <end position="146"/>
    </location>
</feature>
<accession>A0A7S3DL41</accession>
<feature type="compositionally biased region" description="Polar residues" evidence="1">
    <location>
        <begin position="151"/>
        <end position="168"/>
    </location>
</feature>
<feature type="compositionally biased region" description="Basic and acidic residues" evidence="1">
    <location>
        <begin position="41"/>
        <end position="53"/>
    </location>
</feature>
<dbReference type="EMBL" id="HBIB01035434">
    <property type="protein sequence ID" value="CAE0260691.1"/>
    <property type="molecule type" value="Transcribed_RNA"/>
</dbReference>